<proteinExistence type="predicted"/>
<keyword evidence="1" id="KW-1133">Transmembrane helix</keyword>
<protein>
    <recommendedName>
        <fullName evidence="4">DUF1449 family protein</fullName>
    </recommendedName>
</protein>
<evidence type="ECO:0000256" key="1">
    <source>
        <dbReference type="SAM" id="Phobius"/>
    </source>
</evidence>
<evidence type="ECO:0000313" key="2">
    <source>
        <dbReference type="EMBL" id="GLU50058.1"/>
    </source>
</evidence>
<keyword evidence="1" id="KW-0812">Transmembrane</keyword>
<dbReference type="Proteomes" id="UP001165092">
    <property type="component" value="Unassembled WGS sequence"/>
</dbReference>
<reference evidence="2" key="1">
    <citation type="submission" date="2023-02" db="EMBL/GenBank/DDBJ databases">
        <title>Nocardiopsis ansamitocini NBRC 112285.</title>
        <authorList>
            <person name="Ichikawa N."/>
            <person name="Sato H."/>
            <person name="Tonouchi N."/>
        </authorList>
    </citation>
    <scope>NUCLEOTIDE SEQUENCE</scope>
    <source>
        <strain evidence="2">NBRC 112285</strain>
    </source>
</reference>
<feature type="transmembrane region" description="Helical" evidence="1">
    <location>
        <begin position="55"/>
        <end position="79"/>
    </location>
</feature>
<sequence length="213" mass="22297">MRDFFTAALGFPTVLFSFALLVVIGYWALVVLGGLGVDSLDPDTEGLADGGLTGFLSGIGLGGVPITVTLSLVISVAWFASLSGTALLDGIDLGSPLTLAAAVLVLVIALVCAWAAAAALGVLWRRFVPDGREPSKRDFIGRMCVIRTGRVDRAFGQAEVTASDGSSALIQVRQNGDDPLTAGSSALIFEYDREGAFFWVTAYDAELDPHRAT</sequence>
<feature type="transmembrane region" description="Helical" evidence="1">
    <location>
        <begin position="99"/>
        <end position="124"/>
    </location>
</feature>
<evidence type="ECO:0000313" key="3">
    <source>
        <dbReference type="Proteomes" id="UP001165092"/>
    </source>
</evidence>
<comment type="caution">
    <text evidence="2">The sequence shown here is derived from an EMBL/GenBank/DDBJ whole genome shotgun (WGS) entry which is preliminary data.</text>
</comment>
<dbReference type="RefSeq" id="WP_285761602.1">
    <property type="nucleotide sequence ID" value="NZ_BSQG01000011.1"/>
</dbReference>
<dbReference type="AlphaFoldDB" id="A0A9W6UKX1"/>
<dbReference type="EMBL" id="BSQG01000011">
    <property type="protein sequence ID" value="GLU50058.1"/>
    <property type="molecule type" value="Genomic_DNA"/>
</dbReference>
<name>A0A9W6UKX1_9ACTN</name>
<feature type="transmembrane region" description="Helical" evidence="1">
    <location>
        <begin position="14"/>
        <end position="35"/>
    </location>
</feature>
<keyword evidence="1" id="KW-0472">Membrane</keyword>
<accession>A0A9W6UKX1</accession>
<gene>
    <name evidence="2" type="ORF">Nans01_44090</name>
</gene>
<keyword evidence="3" id="KW-1185">Reference proteome</keyword>
<evidence type="ECO:0008006" key="4">
    <source>
        <dbReference type="Google" id="ProtNLM"/>
    </source>
</evidence>
<organism evidence="2 3">
    <name type="scientific">Nocardiopsis ansamitocini</name>
    <dbReference type="NCBI Taxonomy" id="1670832"/>
    <lineage>
        <taxon>Bacteria</taxon>
        <taxon>Bacillati</taxon>
        <taxon>Actinomycetota</taxon>
        <taxon>Actinomycetes</taxon>
        <taxon>Streptosporangiales</taxon>
        <taxon>Nocardiopsidaceae</taxon>
        <taxon>Nocardiopsis</taxon>
    </lineage>
</organism>